<evidence type="ECO:0000256" key="1">
    <source>
        <dbReference type="SAM" id="MobiDB-lite"/>
    </source>
</evidence>
<gene>
    <name evidence="2" type="ORF">HPC62_19090</name>
</gene>
<dbReference type="AlphaFoldDB" id="A0A6M8BNX0"/>
<evidence type="ECO:0000313" key="2">
    <source>
        <dbReference type="EMBL" id="QKD84015.1"/>
    </source>
</evidence>
<feature type="region of interest" description="Disordered" evidence="1">
    <location>
        <begin position="1"/>
        <end position="32"/>
    </location>
</feature>
<keyword evidence="3" id="KW-1185">Reference proteome</keyword>
<proteinExistence type="predicted"/>
<dbReference type="Proteomes" id="UP000505210">
    <property type="component" value="Chromosome"/>
</dbReference>
<sequence length="137" mass="15320">MSFDPNSPNGSDQEPIVLEARPATGDHGSALEGLDEIQRETKALIDAITHRAQQEARSAGEFTRETYLKVVRQAREAVEKNQLFKPDELEQSIDSIQKEAEKNWNALVSEVNELGDRLSEAAKAAWEKLMEDQTPKS</sequence>
<feature type="compositionally biased region" description="Polar residues" evidence="1">
    <location>
        <begin position="1"/>
        <end position="12"/>
    </location>
</feature>
<dbReference type="EMBL" id="CP053661">
    <property type="protein sequence ID" value="QKD84015.1"/>
    <property type="molecule type" value="Genomic_DNA"/>
</dbReference>
<name>A0A6M8BNX0_9CYAN</name>
<accession>A0A6M8BNX0</accession>
<dbReference type="KEGG" id="theu:HPC62_19090"/>
<protein>
    <submittedName>
        <fullName evidence="2">Uncharacterized protein</fullName>
    </submittedName>
</protein>
<dbReference type="RefSeq" id="WP_172358084.1">
    <property type="nucleotide sequence ID" value="NZ_CP053661.1"/>
</dbReference>
<reference evidence="2 3" key="1">
    <citation type="submission" date="2020-05" db="EMBL/GenBank/DDBJ databases">
        <title>Complete genome sequence of of a novel Thermoleptolyngbya strain isolated from hot springs of Ganzi, Sichuan China.</title>
        <authorList>
            <person name="Tang J."/>
            <person name="Daroch M."/>
            <person name="Li L."/>
            <person name="Waleron K."/>
            <person name="Waleron M."/>
            <person name="Waleron M."/>
        </authorList>
    </citation>
    <scope>NUCLEOTIDE SEQUENCE [LARGE SCALE GENOMIC DNA]</scope>
    <source>
        <strain evidence="2 3">PKUAC-SCTA183</strain>
    </source>
</reference>
<evidence type="ECO:0000313" key="3">
    <source>
        <dbReference type="Proteomes" id="UP000505210"/>
    </source>
</evidence>
<organism evidence="2 3">
    <name type="scientific">Thermoleptolyngbya sichuanensis A183</name>
    <dbReference type="NCBI Taxonomy" id="2737172"/>
    <lineage>
        <taxon>Bacteria</taxon>
        <taxon>Bacillati</taxon>
        <taxon>Cyanobacteriota</taxon>
        <taxon>Cyanophyceae</taxon>
        <taxon>Oculatellales</taxon>
        <taxon>Oculatellaceae</taxon>
        <taxon>Thermoleptolyngbya</taxon>
        <taxon>Thermoleptolyngbya sichuanensis</taxon>
    </lineage>
</organism>